<dbReference type="InterPro" id="IPR023393">
    <property type="entry name" value="START-like_dom_sf"/>
</dbReference>
<accession>A0A561E703</accession>
<protein>
    <submittedName>
        <fullName evidence="1">Carbon monoxide dehydrogenase subunit G</fullName>
    </submittedName>
</protein>
<name>A0A561E703_9MICO</name>
<dbReference type="RefSeq" id="WP_145224638.1">
    <property type="nucleotide sequence ID" value="NZ_VIVQ01000001.1"/>
</dbReference>
<proteinExistence type="predicted"/>
<dbReference type="OrthoDB" id="3371087at2"/>
<organism evidence="1 2">
    <name type="scientific">Rudaeicoccus suwonensis</name>
    <dbReference type="NCBI Taxonomy" id="657409"/>
    <lineage>
        <taxon>Bacteria</taxon>
        <taxon>Bacillati</taxon>
        <taxon>Actinomycetota</taxon>
        <taxon>Actinomycetes</taxon>
        <taxon>Micrococcales</taxon>
        <taxon>Dermacoccaceae</taxon>
        <taxon>Rudaeicoccus</taxon>
    </lineage>
</organism>
<dbReference type="InterPro" id="IPR019587">
    <property type="entry name" value="Polyketide_cyclase/dehydratase"/>
</dbReference>
<dbReference type="EMBL" id="VIVQ01000001">
    <property type="protein sequence ID" value="TWE11398.1"/>
    <property type="molecule type" value="Genomic_DNA"/>
</dbReference>
<sequence length="147" mass="16267">MVNVTRSFPVRVDHERALNYLRDFGNATQWDPGTVSCDRIGDATAPVEIGSRWHNTSKLLFVTTELTYELREESPTRLLFVGTNKTATSYDDITVEPSGSGTSRVTYHAKVEFNGAAKLSDPLMALIFRKLAKETVAKLTATLEGLT</sequence>
<dbReference type="Pfam" id="PF10604">
    <property type="entry name" value="Polyketide_cyc2"/>
    <property type="match status" value="1"/>
</dbReference>
<evidence type="ECO:0000313" key="1">
    <source>
        <dbReference type="EMBL" id="TWE11398.1"/>
    </source>
</evidence>
<keyword evidence="2" id="KW-1185">Reference proteome</keyword>
<reference evidence="1 2" key="1">
    <citation type="submission" date="2019-06" db="EMBL/GenBank/DDBJ databases">
        <title>Sequencing the genomes of 1000 actinobacteria strains.</title>
        <authorList>
            <person name="Klenk H.-P."/>
        </authorList>
    </citation>
    <scope>NUCLEOTIDE SEQUENCE [LARGE SCALE GENOMIC DNA]</scope>
    <source>
        <strain evidence="1 2">DSM 19560</strain>
    </source>
</reference>
<comment type="caution">
    <text evidence="1">The sequence shown here is derived from an EMBL/GenBank/DDBJ whole genome shotgun (WGS) entry which is preliminary data.</text>
</comment>
<gene>
    <name evidence="1" type="ORF">BKA23_0162</name>
</gene>
<dbReference type="Proteomes" id="UP000318297">
    <property type="component" value="Unassembled WGS sequence"/>
</dbReference>
<dbReference type="AlphaFoldDB" id="A0A561E703"/>
<dbReference type="SUPFAM" id="SSF55961">
    <property type="entry name" value="Bet v1-like"/>
    <property type="match status" value="1"/>
</dbReference>
<dbReference type="Gene3D" id="3.30.530.20">
    <property type="match status" value="1"/>
</dbReference>
<evidence type="ECO:0000313" key="2">
    <source>
        <dbReference type="Proteomes" id="UP000318297"/>
    </source>
</evidence>